<comment type="caution">
    <text evidence="2">The sequence shown here is derived from an EMBL/GenBank/DDBJ whole genome shotgun (WGS) entry which is preliminary data.</text>
</comment>
<name>A0AAV2QZ20_MEGNR</name>
<feature type="region of interest" description="Disordered" evidence="1">
    <location>
        <begin position="395"/>
        <end position="442"/>
    </location>
</feature>
<evidence type="ECO:0000313" key="2">
    <source>
        <dbReference type="EMBL" id="CAL4108150.1"/>
    </source>
</evidence>
<protein>
    <submittedName>
        <fullName evidence="2">Uncharacterized protein</fullName>
    </submittedName>
</protein>
<sequence>MSETSEALLFVNGQAVLLTSNGKEDIVQKVLTNNVVSENLNSTCTPITVNSHNDEVHINNKEGQVKEQDGIQHIQIQYQNVSYELQEEGQELHQSGKIERGIKLPLNELQMQYDTQKKQTLDVSTIHSDMQNNSSSDEPRIHDIQEKLPIENQEVKFICWSDSSDKDKQKLLNLKEKYNSNYVIKEVDKKQVKHMSNLVEKDNNISVGINTFDNNVSMTPQIYLKANEFFSEDSGLNDFNKVDRDEMSDTNIYIVSTDEDILQSSIESNVSVQKIDNNSSCNEKREFKTYTLEELPSKANFIEQKGNFVESSNTANLIQHIKKESGQYSSPVNDIHQSNKTVDIPVNSNKREGLVAQSHNSNISSIIAMLQTEDGGTQTIELSSEEAQQLGIFLPNSFDASDEKQSNYSKKKLNENEKNYNNMNFDNEQKSHSDSNTDSNDLVQLPINSSSSAKNRLLSEQLLIIPDLNSEGSISMIKVNESQENEKLLNVNMSNFSESKTELLHKLSESLTRSNVNSGSFTYNNIEDTNIRPSLSKENSSVKTNKLLLKNSTPYIQQTFQVRQNEKKANLQKIATFSEKSLEMSKGIKLLNPSIPGSSQNAKSILQRKSFTHINKPTTSKKMLYQKGIISEKNIISMEKNTHSINLSNPKSLNDIDNEIDNEIDKLNTSSSEHIYTDNVLIDSEMNNYQIYSINGKEQLGIVEKMALQDTSTALKWKNSFIENINFKENTKKGNNNEINEFIDNFSHSKNQSEMKALGKTIKIEVSTGTTFDGQESEHDYNTKEDSTSLTTSIECTEIPEEILGLDYDESHEYAQPPSVTSIVYCAPGIGEAPLTVHLPAGNNTKPLGSSENPIQLVQQGQTFQALQPVQEKQLEQITTLLQQRQISAPPSHNHQEIYDPKTNMKIVYKVVYPSDIAGMQSDEEDECVDVEGCYTTWSNIEAEPYIVRPRGRPNNKFRKAEEISTGTM</sequence>
<reference evidence="2 3" key="1">
    <citation type="submission" date="2024-05" db="EMBL/GenBank/DDBJ databases">
        <authorList>
            <person name="Wallberg A."/>
        </authorList>
    </citation>
    <scope>NUCLEOTIDE SEQUENCE [LARGE SCALE GENOMIC DNA]</scope>
</reference>
<proteinExistence type="predicted"/>
<feature type="non-terminal residue" evidence="2">
    <location>
        <position position="969"/>
    </location>
</feature>
<organism evidence="2 3">
    <name type="scientific">Meganyctiphanes norvegica</name>
    <name type="common">Northern krill</name>
    <name type="synonym">Thysanopoda norvegica</name>
    <dbReference type="NCBI Taxonomy" id="48144"/>
    <lineage>
        <taxon>Eukaryota</taxon>
        <taxon>Metazoa</taxon>
        <taxon>Ecdysozoa</taxon>
        <taxon>Arthropoda</taxon>
        <taxon>Crustacea</taxon>
        <taxon>Multicrustacea</taxon>
        <taxon>Malacostraca</taxon>
        <taxon>Eumalacostraca</taxon>
        <taxon>Eucarida</taxon>
        <taxon>Euphausiacea</taxon>
        <taxon>Euphausiidae</taxon>
        <taxon>Meganyctiphanes</taxon>
    </lineage>
</organism>
<accession>A0AAV2QZ20</accession>
<keyword evidence="3" id="KW-1185">Reference proteome</keyword>
<evidence type="ECO:0000256" key="1">
    <source>
        <dbReference type="SAM" id="MobiDB-lite"/>
    </source>
</evidence>
<gene>
    <name evidence="2" type="ORF">MNOR_LOCUS18727</name>
</gene>
<evidence type="ECO:0000313" key="3">
    <source>
        <dbReference type="Proteomes" id="UP001497623"/>
    </source>
</evidence>
<feature type="region of interest" description="Disordered" evidence="1">
    <location>
        <begin position="772"/>
        <end position="792"/>
    </location>
</feature>
<dbReference type="Proteomes" id="UP001497623">
    <property type="component" value="Unassembled WGS sequence"/>
</dbReference>
<dbReference type="AlphaFoldDB" id="A0AAV2QZ20"/>
<dbReference type="EMBL" id="CAXKWB010013553">
    <property type="protein sequence ID" value="CAL4108150.1"/>
    <property type="molecule type" value="Genomic_DNA"/>
</dbReference>
<feature type="compositionally biased region" description="Basic and acidic residues" evidence="1">
    <location>
        <begin position="776"/>
        <end position="787"/>
    </location>
</feature>